<proteinExistence type="predicted"/>
<name>A0A0L7R1Y6_9HYME</name>
<sequence length="60" mass="6761">MVSVFFLFSLPDIYTRTPTATTVLDVPRSLCSSSPLAQFLFDLIEKSCWLRCLRLDCVSG</sequence>
<dbReference type="AlphaFoldDB" id="A0A0L7R1Y6"/>
<accession>A0A0L7R1Y6</accession>
<organism evidence="1 2">
    <name type="scientific">Habropoda laboriosa</name>
    <dbReference type="NCBI Taxonomy" id="597456"/>
    <lineage>
        <taxon>Eukaryota</taxon>
        <taxon>Metazoa</taxon>
        <taxon>Ecdysozoa</taxon>
        <taxon>Arthropoda</taxon>
        <taxon>Hexapoda</taxon>
        <taxon>Insecta</taxon>
        <taxon>Pterygota</taxon>
        <taxon>Neoptera</taxon>
        <taxon>Endopterygota</taxon>
        <taxon>Hymenoptera</taxon>
        <taxon>Apocrita</taxon>
        <taxon>Aculeata</taxon>
        <taxon>Apoidea</taxon>
        <taxon>Anthophila</taxon>
        <taxon>Apidae</taxon>
        <taxon>Habropoda</taxon>
    </lineage>
</organism>
<reference evidence="1 2" key="1">
    <citation type="submission" date="2015-07" db="EMBL/GenBank/DDBJ databases">
        <title>The genome of Habropoda laboriosa.</title>
        <authorList>
            <person name="Pan H."/>
            <person name="Kapheim K."/>
        </authorList>
    </citation>
    <scope>NUCLEOTIDE SEQUENCE [LARGE SCALE GENOMIC DNA]</scope>
    <source>
        <strain evidence="1">0110345459</strain>
    </source>
</reference>
<evidence type="ECO:0000313" key="1">
    <source>
        <dbReference type="EMBL" id="KOC64877.1"/>
    </source>
</evidence>
<dbReference type="EMBL" id="KQ414666">
    <property type="protein sequence ID" value="KOC64877.1"/>
    <property type="molecule type" value="Genomic_DNA"/>
</dbReference>
<dbReference type="Proteomes" id="UP000053825">
    <property type="component" value="Unassembled WGS sequence"/>
</dbReference>
<protein>
    <submittedName>
        <fullName evidence="1">Uncharacterized protein</fullName>
    </submittedName>
</protein>
<evidence type="ECO:0000313" key="2">
    <source>
        <dbReference type="Proteomes" id="UP000053825"/>
    </source>
</evidence>
<gene>
    <name evidence="1" type="ORF">WH47_04465</name>
</gene>
<keyword evidence="2" id="KW-1185">Reference proteome</keyword>